<gene>
    <name evidence="1" type="primary">WBGene00278681</name>
</gene>
<dbReference type="Proteomes" id="UP000005239">
    <property type="component" value="Unassembled WGS sequence"/>
</dbReference>
<keyword evidence="2" id="KW-1185">Reference proteome</keyword>
<proteinExistence type="predicted"/>
<accession>A0A8R1UTR1</accession>
<reference evidence="1" key="2">
    <citation type="submission" date="2022-06" db="UniProtKB">
        <authorList>
            <consortium name="EnsemblMetazoa"/>
        </authorList>
    </citation>
    <scope>IDENTIFICATION</scope>
    <source>
        <strain evidence="1">PS312</strain>
    </source>
</reference>
<evidence type="ECO:0000313" key="2">
    <source>
        <dbReference type="Proteomes" id="UP000005239"/>
    </source>
</evidence>
<dbReference type="EnsemblMetazoa" id="PPA40312.1">
    <property type="protein sequence ID" value="PPA40312.1"/>
    <property type="gene ID" value="WBGene00278681"/>
</dbReference>
<name>A0A454Y477_PRIPA</name>
<organism evidence="1 2">
    <name type="scientific">Pristionchus pacificus</name>
    <name type="common">Parasitic nematode worm</name>
    <dbReference type="NCBI Taxonomy" id="54126"/>
    <lineage>
        <taxon>Eukaryota</taxon>
        <taxon>Metazoa</taxon>
        <taxon>Ecdysozoa</taxon>
        <taxon>Nematoda</taxon>
        <taxon>Chromadorea</taxon>
        <taxon>Rhabditida</taxon>
        <taxon>Rhabditina</taxon>
        <taxon>Diplogasteromorpha</taxon>
        <taxon>Diplogasteroidea</taxon>
        <taxon>Neodiplogasteridae</taxon>
        <taxon>Pristionchus</taxon>
    </lineage>
</organism>
<protein>
    <submittedName>
        <fullName evidence="1">Uncharacterized protein</fullName>
    </submittedName>
</protein>
<evidence type="ECO:0000313" key="1">
    <source>
        <dbReference type="EnsemblMetazoa" id="PPA40312.1"/>
    </source>
</evidence>
<reference evidence="2" key="1">
    <citation type="journal article" date="2008" name="Nat. Genet.">
        <title>The Pristionchus pacificus genome provides a unique perspective on nematode lifestyle and parasitism.</title>
        <authorList>
            <person name="Dieterich C."/>
            <person name="Clifton S.W."/>
            <person name="Schuster L.N."/>
            <person name="Chinwalla A."/>
            <person name="Delehaunty K."/>
            <person name="Dinkelacker I."/>
            <person name="Fulton L."/>
            <person name="Fulton R."/>
            <person name="Godfrey J."/>
            <person name="Minx P."/>
            <person name="Mitreva M."/>
            <person name="Roeseler W."/>
            <person name="Tian H."/>
            <person name="Witte H."/>
            <person name="Yang S.P."/>
            <person name="Wilson R.K."/>
            <person name="Sommer R.J."/>
        </authorList>
    </citation>
    <scope>NUCLEOTIDE SEQUENCE [LARGE SCALE GENOMIC DNA]</scope>
    <source>
        <strain evidence="2">PS312</strain>
    </source>
</reference>
<accession>A0A454Y477</accession>
<dbReference type="AlphaFoldDB" id="A0A454Y477"/>
<sequence length="84" mass="9176">MSSLMRFVSSTLALEIAYEALMDAATSEEHVDLACEVLDALQLPPPDHSDTRSLQRSIGAPKEVFEKVARAIDEIADEGASRQM</sequence>